<keyword evidence="1" id="KW-0472">Membrane</keyword>
<dbReference type="HOGENOM" id="CLU_002755_2_10_6"/>
<accession>W5YUT7</accession>
<dbReference type="Proteomes" id="UP000035081">
    <property type="component" value="Chromosome"/>
</dbReference>
<dbReference type="EMBL" id="CP007152">
    <property type="protein sequence ID" value="AHI32629.1"/>
    <property type="molecule type" value="Genomic_DNA"/>
</dbReference>
<dbReference type="KEGG" id="msr:AU15_19535"/>
<dbReference type="InterPro" id="IPR001036">
    <property type="entry name" value="Acrflvin-R"/>
</dbReference>
<gene>
    <name evidence="2" type="ORF">AU15_19535</name>
</gene>
<dbReference type="Gene3D" id="3.30.70.1320">
    <property type="entry name" value="Multidrug efflux transporter AcrB pore domain like"/>
    <property type="match status" value="1"/>
</dbReference>
<dbReference type="Pfam" id="PF00873">
    <property type="entry name" value="ACR_tran"/>
    <property type="match status" value="1"/>
</dbReference>
<evidence type="ECO:0000313" key="2">
    <source>
        <dbReference type="EMBL" id="AHI32629.1"/>
    </source>
</evidence>
<dbReference type="GO" id="GO:0005886">
    <property type="term" value="C:plasma membrane"/>
    <property type="evidence" value="ECO:0007669"/>
    <property type="project" value="TreeGrafter"/>
</dbReference>
<evidence type="ECO:0000313" key="3">
    <source>
        <dbReference type="Proteomes" id="UP000035081"/>
    </source>
</evidence>
<name>W5YUT7_9GAMM</name>
<dbReference type="FunFam" id="3.30.70.1430:FF:000001">
    <property type="entry name" value="Efflux pump membrane transporter"/>
    <property type="match status" value="1"/>
</dbReference>
<reference evidence="2 3" key="1">
    <citation type="journal article" date="2014" name="Genome Announc.">
        <title>Draft Genome Sequences of Marinobacter similis A3d10T and Marinobacter salarius R9SW1T.</title>
        <authorList>
            <person name="Ivanova E.P."/>
            <person name="Ng H.J."/>
            <person name="Webb H.K."/>
            <person name="Feng G."/>
            <person name="Oshima K."/>
            <person name="Hattori M."/>
            <person name="Ohkuma M."/>
            <person name="Sergeev A.F."/>
            <person name="Mikhailov V.V."/>
            <person name="Crawford R.J."/>
            <person name="Sawabe T."/>
        </authorList>
    </citation>
    <scope>NUCLEOTIDE SEQUENCE [LARGE SCALE GENOMIC DNA]</scope>
    <source>
        <strain evidence="3">A3d10 and R9SW1</strain>
    </source>
</reference>
<sequence length="183" mass="19558">MINFFISRPVFSWVLAIVAMLAGIMAIFVLPIQRYPSVAPPAVEIQADYPGASADTVSNTVVQVIEQEMTGLDNLLYMGSTADSSGHATVTLTFAAGTDPDIAQVQVQNKLKLAEPRLPEVVRQQGISVEKSSTSFLMVMAFVSTDGRLSKLDIADFISSELAEPIGRVTGIGSVQVFGSEYA</sequence>
<dbReference type="Gene3D" id="1.20.1640.10">
    <property type="entry name" value="Multidrug efflux transporter AcrB transmembrane domain"/>
    <property type="match status" value="1"/>
</dbReference>
<feature type="transmembrane region" description="Helical" evidence="1">
    <location>
        <begin position="12"/>
        <end position="32"/>
    </location>
</feature>
<evidence type="ECO:0000256" key="1">
    <source>
        <dbReference type="SAM" id="Phobius"/>
    </source>
</evidence>
<keyword evidence="1" id="KW-0812">Transmembrane</keyword>
<dbReference type="GO" id="GO:0042910">
    <property type="term" value="F:xenobiotic transmembrane transporter activity"/>
    <property type="evidence" value="ECO:0007669"/>
    <property type="project" value="TreeGrafter"/>
</dbReference>
<dbReference type="PRINTS" id="PR00702">
    <property type="entry name" value="ACRIFLAVINRP"/>
</dbReference>
<keyword evidence="1" id="KW-1133">Transmembrane helix</keyword>
<proteinExistence type="predicted"/>
<dbReference type="Gene3D" id="3.30.70.1430">
    <property type="entry name" value="Multidrug efflux transporter AcrB pore domain"/>
    <property type="match status" value="1"/>
</dbReference>
<dbReference type="PANTHER" id="PTHR32063">
    <property type="match status" value="1"/>
</dbReference>
<dbReference type="AlphaFoldDB" id="W5YUT7"/>
<protein>
    <submittedName>
        <fullName evidence="2">Acriflavin resistance protein</fullName>
    </submittedName>
</protein>
<organism evidence="2 3">
    <name type="scientific">Marinobacter salarius</name>
    <dbReference type="NCBI Taxonomy" id="1420917"/>
    <lineage>
        <taxon>Bacteria</taxon>
        <taxon>Pseudomonadati</taxon>
        <taxon>Pseudomonadota</taxon>
        <taxon>Gammaproteobacteria</taxon>
        <taxon>Pseudomonadales</taxon>
        <taxon>Marinobacteraceae</taxon>
        <taxon>Marinobacter</taxon>
    </lineage>
</organism>
<dbReference type="SUPFAM" id="SSF82693">
    <property type="entry name" value="Multidrug efflux transporter AcrB pore domain, PN1, PN2, PC1 and PC2 subdomains"/>
    <property type="match status" value="2"/>
</dbReference>
<dbReference type="PANTHER" id="PTHR32063:SF13">
    <property type="entry name" value="MULTIDRUG EFFLUX PUMP SUBUNIT ACRB-RELATED"/>
    <property type="match status" value="1"/>
</dbReference>